<dbReference type="InterPro" id="IPR039635">
    <property type="entry name" value="ERMARD"/>
</dbReference>
<protein>
    <recommendedName>
        <fullName evidence="1">DUF4209 domain-containing protein</fullName>
    </recommendedName>
</protein>
<name>A0A1Y1YQN7_9FUNG</name>
<comment type="caution">
    <text evidence="2">The sequence shown here is derived from an EMBL/GenBank/DDBJ whole genome shotgun (WGS) entry which is preliminary data.</text>
</comment>
<feature type="domain" description="DUF4209" evidence="1">
    <location>
        <begin position="193"/>
        <end position="273"/>
    </location>
</feature>
<evidence type="ECO:0000313" key="3">
    <source>
        <dbReference type="Proteomes" id="UP000193498"/>
    </source>
</evidence>
<dbReference type="InParanoid" id="A0A1Y1YQN7"/>
<accession>A0A1Y1YQN7</accession>
<dbReference type="PANTHER" id="PTHR31701">
    <property type="entry name" value="ENDOPLASMIC RETICULUM MEMBRANE-ASSOCIATED RNA DEGRADATION PROTEIN"/>
    <property type="match status" value="1"/>
</dbReference>
<dbReference type="InterPro" id="IPR025209">
    <property type="entry name" value="DUF4209"/>
</dbReference>
<dbReference type="Pfam" id="PF13910">
    <property type="entry name" value="DUF4209"/>
    <property type="match status" value="1"/>
</dbReference>
<dbReference type="AlphaFoldDB" id="A0A1Y1YQN7"/>
<dbReference type="OrthoDB" id="49386at2759"/>
<evidence type="ECO:0000313" key="2">
    <source>
        <dbReference type="EMBL" id="ORY00351.1"/>
    </source>
</evidence>
<organism evidence="2 3">
    <name type="scientific">Basidiobolus meristosporus CBS 931.73</name>
    <dbReference type="NCBI Taxonomy" id="1314790"/>
    <lineage>
        <taxon>Eukaryota</taxon>
        <taxon>Fungi</taxon>
        <taxon>Fungi incertae sedis</taxon>
        <taxon>Zoopagomycota</taxon>
        <taxon>Entomophthoromycotina</taxon>
        <taxon>Basidiobolomycetes</taxon>
        <taxon>Basidiobolales</taxon>
        <taxon>Basidiobolaceae</taxon>
        <taxon>Basidiobolus</taxon>
    </lineage>
</organism>
<reference evidence="2 3" key="1">
    <citation type="submission" date="2016-07" db="EMBL/GenBank/DDBJ databases">
        <title>Pervasive Adenine N6-methylation of Active Genes in Fungi.</title>
        <authorList>
            <consortium name="DOE Joint Genome Institute"/>
            <person name="Mondo S.J."/>
            <person name="Dannebaum R.O."/>
            <person name="Kuo R.C."/>
            <person name="Labutti K."/>
            <person name="Haridas S."/>
            <person name="Kuo A."/>
            <person name="Salamov A."/>
            <person name="Ahrendt S.R."/>
            <person name="Lipzen A."/>
            <person name="Sullivan W."/>
            <person name="Andreopoulos W.B."/>
            <person name="Clum A."/>
            <person name="Lindquist E."/>
            <person name="Daum C."/>
            <person name="Ramamoorthy G.K."/>
            <person name="Gryganskyi A."/>
            <person name="Culley D."/>
            <person name="Magnuson J.K."/>
            <person name="James T.Y."/>
            <person name="O'Malley M.A."/>
            <person name="Stajich J.E."/>
            <person name="Spatafora J.W."/>
            <person name="Visel A."/>
            <person name="Grigoriev I.V."/>
        </authorList>
    </citation>
    <scope>NUCLEOTIDE SEQUENCE [LARGE SCALE GENOMIC DNA]</scope>
    <source>
        <strain evidence="2 3">CBS 931.73</strain>
    </source>
</reference>
<dbReference type="PANTHER" id="PTHR31701:SF2">
    <property type="entry name" value="ENDOPLASMIC RETICULUM MEMBRANE-ASSOCIATED RNA DEGRADATION PROTEIN"/>
    <property type="match status" value="1"/>
</dbReference>
<dbReference type="Proteomes" id="UP000193498">
    <property type="component" value="Unassembled WGS sequence"/>
</dbReference>
<keyword evidence="3" id="KW-1185">Reference proteome</keyword>
<proteinExistence type="predicted"/>
<sequence>MYKIWTSEVIENISKILMKSQYYLQADLPSQPCILMLKIELLDDLGFIADRLCVSLQMAQQSYLSARVQRLFFLNSENVEALLLEHLTESFLVDSLSILDISKITKVLRPLVISNTNDSDIVDEYWEEATTRLSVVIRRVEMQHSTSTTGFRLQDEYTTWLGFELQRDLIQAYTLLTKGDNITCLLLATAALDRALGDLLYTVTNTTNRIPLLMKDLLQNDVLHSLLGEDLVFILRILMGTPKAINIRNLVWHGFVAPGEVHPGYCSILYYLVRTIGHVLLQNVQLPLKHRALLKADSWYTEDHIDIMKELVDVAYIRQVFENSKFIPLEQKPQWDTMARYYSSQEAAAFIVNSIVLLEHALRVKYVFHNKLPNNTVLTADSEAYYVVLDDILGGTVNGKENALSSELRVNLKELLMDLFDYNCSIRLRDKISHAEIDLGTVSMRLCSVVLAALMLLCRTFAENSAICLDSGFTDNANAFVCSYRSQYHPLIKLRRALINVATQRAVTVETRKRILDQLENKESSHSNDNETINSEVLLTSFAKLTNCLLKLPSRHCRPCIFNPAAEVYPAARATNHLNSSEIVVLYRNATTYRIVNALKRAADTILANYHQLQLYLERSHASFVTRQLSSRHHTQFIKVVKDIFSINDRLLCTIMMMVESQYYSVASKEPSVDDTSKLGSRFWKYLEALLTVAQRARKIGNSPICGNVKELTSHWESFVTTIGGQIPTMEHVSR</sequence>
<evidence type="ECO:0000259" key="1">
    <source>
        <dbReference type="Pfam" id="PF13910"/>
    </source>
</evidence>
<gene>
    <name evidence="2" type="ORF">K493DRAFT_391899</name>
</gene>
<dbReference type="STRING" id="1314790.A0A1Y1YQN7"/>
<dbReference type="EMBL" id="MCFE01000084">
    <property type="protein sequence ID" value="ORY00351.1"/>
    <property type="molecule type" value="Genomic_DNA"/>
</dbReference>